<reference evidence="2" key="1">
    <citation type="submission" date="2016-10" db="EMBL/GenBank/DDBJ databases">
        <authorList>
            <person name="Varghese N."/>
            <person name="Submissions S."/>
        </authorList>
    </citation>
    <scope>NUCLEOTIDE SEQUENCE [LARGE SCALE GENOMIC DNA]</scope>
    <source>
        <strain evidence="2">CGMCC 1.6199</strain>
    </source>
</reference>
<proteinExistence type="predicted"/>
<dbReference type="AlphaFoldDB" id="A0A1G9MKH1"/>
<name>A0A1G9MKH1_9BACI</name>
<evidence type="ECO:0000313" key="2">
    <source>
        <dbReference type="Proteomes" id="UP000182347"/>
    </source>
</evidence>
<sequence>MPSLNQAAAKLFSALHSQKTFQTAAKVKPGQILAGKVVKLYPDQKASIQFGGKQIIAQLEVPLTVNGKYWFQVATVGEVIRLKILSNKVTSDQSGQGISALMEELGIKSTKDRSALLSQLLSNKIPFQKETILQAFQLMEGQANKLEARSLIVEMISRKLPLTSSALQAIQAKKDQQFGALLADTQDLLDKSAVAPATREALTNRLNGFTYQRNAPLMELLQTAVKEEWERGDTNLFQILKKAGVITDSTSYTDWQNTWKLSQSPSGQMNASPAIQEESHQLIKELHQLQQMQLTLSKSFQELLVSLTDLAENQVKGELPPLEKQKMASLQTQLLKSDFLSSIPTHLPQKYVDAIRQLIVNEVPNRENIDAVRQVIDRQLPTPSANVLLQLLSDSIEGQTLLLSDPKQYFLRKLGQVFHFSGINHEHNLLKDQIAETSIKEQTLKSILLQSFSDSGSKLTEKVDGLLHYLNGLQLTHHQETVNTVQVNLMLPGDHIGIKNDIQIDFEGNKDETGKINPDFCHIVFYLELEKLKETVIDMQVQKRMVRITVFNEHQQLETLFPLLKPELQEGLEKLDYHLTSVQWKAFEESDTSSPVQAAQTELDRTQGVDFRI</sequence>
<dbReference type="OrthoDB" id="2351076at2"/>
<accession>A0A1G9MKH1</accession>
<organism evidence="1 2">
    <name type="scientific">Sediminibacillus halophilus</name>
    <dbReference type="NCBI Taxonomy" id="482461"/>
    <lineage>
        <taxon>Bacteria</taxon>
        <taxon>Bacillati</taxon>
        <taxon>Bacillota</taxon>
        <taxon>Bacilli</taxon>
        <taxon>Bacillales</taxon>
        <taxon>Bacillaceae</taxon>
        <taxon>Sediminibacillus</taxon>
    </lineage>
</organism>
<dbReference type="EMBL" id="FNHF01000001">
    <property type="protein sequence ID" value="SDL74624.1"/>
    <property type="molecule type" value="Genomic_DNA"/>
</dbReference>
<dbReference type="STRING" id="482461.SAMN05216244_0624"/>
<dbReference type="RefSeq" id="WP_074597389.1">
    <property type="nucleotide sequence ID" value="NZ_FNHF01000001.1"/>
</dbReference>
<evidence type="ECO:0000313" key="1">
    <source>
        <dbReference type="EMBL" id="SDL74624.1"/>
    </source>
</evidence>
<dbReference type="Proteomes" id="UP000182347">
    <property type="component" value="Unassembled WGS sequence"/>
</dbReference>
<gene>
    <name evidence="1" type="ORF">SAMN05216244_0624</name>
</gene>
<evidence type="ECO:0008006" key="3">
    <source>
        <dbReference type="Google" id="ProtNLM"/>
    </source>
</evidence>
<protein>
    <recommendedName>
        <fullName evidence="3">Hook-length control protein FliK</fullName>
    </recommendedName>
</protein>
<keyword evidence="2" id="KW-1185">Reference proteome</keyword>